<dbReference type="FunFam" id="3.40.50.300:FF:000901">
    <property type="entry name" value="Chromosome partition protein Smc"/>
    <property type="match status" value="1"/>
</dbReference>
<comment type="subunit">
    <text evidence="7">Homodimer.</text>
</comment>
<dbReference type="SUPFAM" id="SSF75553">
    <property type="entry name" value="Smc hinge domain"/>
    <property type="match status" value="1"/>
</dbReference>
<dbReference type="PIRSF" id="PIRSF005719">
    <property type="entry name" value="SMC"/>
    <property type="match status" value="1"/>
</dbReference>
<dbReference type="OrthoDB" id="9808768at2"/>
<dbReference type="Gene3D" id="1.10.287.1490">
    <property type="match status" value="1"/>
</dbReference>
<evidence type="ECO:0000256" key="6">
    <source>
        <dbReference type="ARBA" id="ARBA00023125"/>
    </source>
</evidence>
<dbReference type="Proteomes" id="UP000257317">
    <property type="component" value="Unassembled WGS sequence"/>
</dbReference>
<feature type="coiled-coil region" evidence="7">
    <location>
        <begin position="677"/>
        <end position="885"/>
    </location>
</feature>
<dbReference type="GO" id="GO:0005737">
    <property type="term" value="C:cytoplasm"/>
    <property type="evidence" value="ECO:0007669"/>
    <property type="project" value="UniProtKB-SubCell"/>
</dbReference>
<protein>
    <recommendedName>
        <fullName evidence="7">Chromosome partition protein Smc</fullName>
    </recommendedName>
</protein>
<dbReference type="FunFam" id="3.40.50.300:FF:000984">
    <property type="entry name" value="Chromosome partition protein Smc"/>
    <property type="match status" value="1"/>
</dbReference>
<comment type="domain">
    <text evidence="7">Contains large globular domains required for ATP hydrolysis at each terminus and a third globular domain forming a flexible hinge near the middle of the molecule. These domains are separated by coiled-coil structures.</text>
</comment>
<evidence type="ECO:0000256" key="3">
    <source>
        <dbReference type="ARBA" id="ARBA00022741"/>
    </source>
</evidence>
<feature type="binding site" evidence="7">
    <location>
        <begin position="32"/>
        <end position="39"/>
    </location>
    <ligand>
        <name>ATP</name>
        <dbReference type="ChEBI" id="CHEBI:30616"/>
    </ligand>
</feature>
<dbReference type="Pfam" id="PF02463">
    <property type="entry name" value="SMC_N"/>
    <property type="match status" value="2"/>
</dbReference>
<dbReference type="Pfam" id="PF06470">
    <property type="entry name" value="SMC_hinge"/>
    <property type="match status" value="1"/>
</dbReference>
<dbReference type="GO" id="GO:0007059">
    <property type="term" value="P:chromosome segregation"/>
    <property type="evidence" value="ECO:0007669"/>
    <property type="project" value="UniProtKB-UniRule"/>
</dbReference>
<dbReference type="EMBL" id="BFBY01000002">
    <property type="protein sequence ID" value="GBG04364.1"/>
    <property type="molecule type" value="Genomic_DNA"/>
</dbReference>
<dbReference type="SMART" id="SM00968">
    <property type="entry name" value="SMC_hinge"/>
    <property type="match status" value="1"/>
</dbReference>
<evidence type="ECO:0000256" key="5">
    <source>
        <dbReference type="ARBA" id="ARBA00023054"/>
    </source>
</evidence>
<evidence type="ECO:0000256" key="7">
    <source>
        <dbReference type="HAMAP-Rule" id="MF_01894"/>
    </source>
</evidence>
<dbReference type="GO" id="GO:0030261">
    <property type="term" value="P:chromosome condensation"/>
    <property type="evidence" value="ECO:0007669"/>
    <property type="project" value="InterPro"/>
</dbReference>
<dbReference type="SUPFAM" id="SSF52540">
    <property type="entry name" value="P-loop containing nucleoside triphosphate hydrolases"/>
    <property type="match status" value="2"/>
</dbReference>
<dbReference type="AlphaFoldDB" id="A0A2Z6T638"/>
<dbReference type="NCBIfam" id="TIGR02168">
    <property type="entry name" value="SMC_prok_B"/>
    <property type="match status" value="1"/>
</dbReference>
<reference evidence="10" key="1">
    <citation type="submission" date="2018-03" db="EMBL/GenBank/DDBJ databases">
        <title>New taxa in the Lactobacillus gasseri group.</title>
        <authorList>
            <person name="Tanizawa Y."/>
            <person name="Tohno M."/>
            <person name="Endo A."/>
            <person name="Arita M."/>
        </authorList>
    </citation>
    <scope>NUCLEOTIDE SEQUENCE [LARGE SCALE GENOMIC DNA]</scope>
    <source>
        <strain evidence="10">DSM 24759</strain>
    </source>
</reference>
<dbReference type="GO" id="GO:0005694">
    <property type="term" value="C:chromosome"/>
    <property type="evidence" value="ECO:0007669"/>
    <property type="project" value="InterPro"/>
</dbReference>
<feature type="coiled-coil region" evidence="7">
    <location>
        <begin position="416"/>
        <end position="492"/>
    </location>
</feature>
<dbReference type="Gene3D" id="3.30.70.1620">
    <property type="match status" value="1"/>
</dbReference>
<dbReference type="GO" id="GO:0007062">
    <property type="term" value="P:sister chromatid cohesion"/>
    <property type="evidence" value="ECO:0007669"/>
    <property type="project" value="InterPro"/>
</dbReference>
<dbReference type="GO" id="GO:0003677">
    <property type="term" value="F:DNA binding"/>
    <property type="evidence" value="ECO:0007669"/>
    <property type="project" value="UniProtKB-UniRule"/>
</dbReference>
<dbReference type="CDD" id="cd03278">
    <property type="entry name" value="ABC_SMC_barmotin"/>
    <property type="match status" value="1"/>
</dbReference>
<gene>
    <name evidence="7 9" type="primary">smc</name>
    <name evidence="9" type="ORF">LrDSM24759_02780</name>
</gene>
<proteinExistence type="inferred from homology"/>
<feature type="coiled-coil region" evidence="7">
    <location>
        <begin position="227"/>
        <end position="384"/>
    </location>
</feature>
<evidence type="ECO:0000256" key="4">
    <source>
        <dbReference type="ARBA" id="ARBA00022840"/>
    </source>
</evidence>
<feature type="coiled-coil region" evidence="7">
    <location>
        <begin position="167"/>
        <end position="201"/>
    </location>
</feature>
<comment type="caution">
    <text evidence="9">The sequence shown here is derived from an EMBL/GenBank/DDBJ whole genome shotgun (WGS) entry which is preliminary data.</text>
</comment>
<name>A0A2Z6T638_9LACO</name>
<keyword evidence="5 7" id="KW-0175">Coiled coil</keyword>
<evidence type="ECO:0000313" key="10">
    <source>
        <dbReference type="Proteomes" id="UP000257317"/>
    </source>
</evidence>
<keyword evidence="3 7" id="KW-0547">Nucleotide-binding</keyword>
<keyword evidence="10" id="KW-1185">Reference proteome</keyword>
<dbReference type="PANTHER" id="PTHR43977">
    <property type="entry name" value="STRUCTURAL MAINTENANCE OF CHROMOSOMES PROTEIN 3"/>
    <property type="match status" value="1"/>
</dbReference>
<dbReference type="GO" id="GO:0005524">
    <property type="term" value="F:ATP binding"/>
    <property type="evidence" value="ECO:0007669"/>
    <property type="project" value="UniProtKB-UniRule"/>
</dbReference>
<dbReference type="Gene3D" id="1.20.1060.20">
    <property type="match status" value="1"/>
</dbReference>
<dbReference type="InterPro" id="IPR003395">
    <property type="entry name" value="RecF/RecN/SMC_N"/>
</dbReference>
<organism evidence="9 10">
    <name type="scientific">Lactobacillus rodentium</name>
    <dbReference type="NCBI Taxonomy" id="947835"/>
    <lineage>
        <taxon>Bacteria</taxon>
        <taxon>Bacillati</taxon>
        <taxon>Bacillota</taxon>
        <taxon>Bacilli</taxon>
        <taxon>Lactobacillales</taxon>
        <taxon>Lactobacillaceae</taxon>
        <taxon>Lactobacillus</taxon>
    </lineage>
</organism>
<evidence type="ECO:0000313" key="9">
    <source>
        <dbReference type="EMBL" id="GBG04364.1"/>
    </source>
</evidence>
<dbReference type="GO" id="GO:0006260">
    <property type="term" value="P:DNA replication"/>
    <property type="evidence" value="ECO:0007669"/>
    <property type="project" value="UniProtKB-UniRule"/>
</dbReference>
<comment type="subcellular location">
    <subcellularLocation>
        <location evidence="1 7">Cytoplasm</location>
    </subcellularLocation>
</comment>
<dbReference type="RefSeq" id="WP_117117712.1">
    <property type="nucleotide sequence ID" value="NZ_BFBY01000002.1"/>
</dbReference>
<keyword evidence="4 7" id="KW-0067">ATP-binding</keyword>
<dbReference type="Gene3D" id="3.40.50.300">
    <property type="entry name" value="P-loop containing nucleotide triphosphate hydrolases"/>
    <property type="match status" value="2"/>
</dbReference>
<sequence>MPLKQLILNGFKSFADKTTINYDSGITGIVGPNGSGKSNITEAIRWVMGESSAKSLRGAKMKDIIFAGSQSRPPLNKAEVSLVFDNHDRKLNFNNDQVTVTRKILRSGDNEYLINNQSVRLKDIRNLFMDVGLSHDSLAIISQGRVDQILNSQAQERRSIFEEAAGVLHFKQQKETALKQLEQTNNNLIRINDLVKELEDRVEPLHEQSSLAKEYQFAKEKLDINLKQLLALEIENLNQEKEQVVSKSTKNQNLLNKLDHEVKESKENLEKYRQEYNAWHEKKDEQQKSLLNLTQDIAQLNTDLQIKEQSSQYDAATKKEYETQKQELIKQGEKLTHSLKEYEANLANEQDRLSKLNDQKQDLANALQQDPEELNAQLEQLRTEYIDILQAQTSANNQVVYLNNELERTKQANNSTPAMDHELEQAKKKLTQLKEKGSDLVAQRKQIEAQLAGQENKVKDQKEKEASLTQKLQQLETQIAQHRAQLNGLKRLQERHEGYYAGVKYVLNQSQDFKGVVGVIGELINFPNELEAAMTTALGAGVQNIVTQTRENARGAIAKLKQNHAGRATFLPLDGVRQNTIATSTINTLQTIDGFIGVAADLVKSKAKVDISRAINYLLGNVLVAQDMDTALRIQKRTGHYYRIVTLDGDIISPGGSMTGGARNRRNNSPLQTNTEINRLNQNVATLSQQVSSLKEELTKLQINSAQDNKALQELQNNLQELKQKINEQAIRYQNQERDLERIQKLKQLQDAEQVARASELEELKQKLASEKQKRSDLDQKADKYKEKMAQIRATLEDLDQAYTKIQAQLSELNSQIAVVHNQISNLQAQQAQISQNLKNNQSQITDLDNKINNLGNSGKNGKSTIEIKEEIASLTKRKNQLSTELVEANEFLGRQEAKINQLELLANRNYDLRKDAADEQEQLSVQASKLSGQIDQRLTELREDYALTYEAARSLCSQENTSEAREQLQRAVKLNKMSLEDIGPVNLNAIQEYEDVKTRYDFLHGQQDDLLTARQDIEKSMSALDENVKQRFKDTFDQIEAKFEKIFPLMFGGGKAQLVLTDPDNLLETGVDIIAQPPGKKLQGLGLLSGGERALTAITLLFAILEVNPVPFCILDEVEAALDEANVTRFAKFLSRYDTSTQFIVITHRRGTMQQADQLYGVVMQESGVSQVLSVSLKEIKDEVK</sequence>
<dbReference type="HAMAP" id="MF_01894">
    <property type="entry name" value="Smc_prok"/>
    <property type="match status" value="1"/>
</dbReference>
<keyword evidence="6 7" id="KW-0238">DNA-binding</keyword>
<keyword evidence="2 7" id="KW-0963">Cytoplasm</keyword>
<comment type="similarity">
    <text evidence="7">Belongs to the SMC family.</text>
</comment>
<dbReference type="InterPro" id="IPR036277">
    <property type="entry name" value="SMC_hinge_sf"/>
</dbReference>
<dbReference type="GO" id="GO:0016887">
    <property type="term" value="F:ATP hydrolysis activity"/>
    <property type="evidence" value="ECO:0007669"/>
    <property type="project" value="InterPro"/>
</dbReference>
<dbReference type="InterPro" id="IPR010935">
    <property type="entry name" value="SMC_hinge"/>
</dbReference>
<accession>A0A2Z6T638</accession>
<evidence type="ECO:0000256" key="1">
    <source>
        <dbReference type="ARBA" id="ARBA00004496"/>
    </source>
</evidence>
<dbReference type="InterPro" id="IPR027417">
    <property type="entry name" value="P-loop_NTPase"/>
</dbReference>
<feature type="domain" description="SMC hinge" evidence="8">
    <location>
        <begin position="514"/>
        <end position="635"/>
    </location>
</feature>
<evidence type="ECO:0000259" key="8">
    <source>
        <dbReference type="SMART" id="SM00968"/>
    </source>
</evidence>
<dbReference type="InterPro" id="IPR024704">
    <property type="entry name" value="SMC"/>
</dbReference>
<comment type="function">
    <text evidence="7">Required for chromosome condensation and partitioning.</text>
</comment>
<evidence type="ECO:0000256" key="2">
    <source>
        <dbReference type="ARBA" id="ARBA00022490"/>
    </source>
</evidence>
<dbReference type="InterPro" id="IPR011890">
    <property type="entry name" value="SMC_prok"/>
</dbReference>